<organism evidence="1 2">
    <name type="scientific">Aestuariivirga litoralis</name>
    <dbReference type="NCBI Taxonomy" id="2650924"/>
    <lineage>
        <taxon>Bacteria</taxon>
        <taxon>Pseudomonadati</taxon>
        <taxon>Pseudomonadota</taxon>
        <taxon>Alphaproteobacteria</taxon>
        <taxon>Hyphomicrobiales</taxon>
        <taxon>Aestuariivirgaceae</taxon>
        <taxon>Aestuariivirga</taxon>
    </lineage>
</organism>
<sequence>MSDPAPDRLTRALALIDAANARDPAGQAEPYGRRMSEALAAFRPDAPEALKIAARAQHIERWTIPRASYPEGRIAYLTWRKDLQKLHARRAGEIMAQCGYSDDEIARTAALLKKERLKQDADAQTLEDVICLVFLRYEAEPFIARHDDEKVRDILAKTARKMSAAGLCAAAQVPMGERLARLLGEALRG</sequence>
<dbReference type="EMBL" id="QKVK01000007">
    <property type="protein sequence ID" value="PZF76042.1"/>
    <property type="molecule type" value="Genomic_DNA"/>
</dbReference>
<dbReference type="PANTHER" id="PTHR41729">
    <property type="entry name" value="GLUTAMYL-TRNA SYNTHETASE"/>
    <property type="match status" value="1"/>
</dbReference>
<dbReference type="InterPro" id="IPR025255">
    <property type="entry name" value="DUF4202"/>
</dbReference>
<evidence type="ECO:0000313" key="1">
    <source>
        <dbReference type="EMBL" id="PZF76042.1"/>
    </source>
</evidence>
<comment type="caution">
    <text evidence="1">The sequence shown here is derived from an EMBL/GenBank/DDBJ whole genome shotgun (WGS) entry which is preliminary data.</text>
</comment>
<dbReference type="Proteomes" id="UP000248795">
    <property type="component" value="Unassembled WGS sequence"/>
</dbReference>
<dbReference type="Pfam" id="PF13875">
    <property type="entry name" value="DUF4202"/>
    <property type="match status" value="1"/>
</dbReference>
<reference evidence="2" key="1">
    <citation type="submission" date="2018-06" db="EMBL/GenBank/DDBJ databases">
        <title>Aestuariibacter litoralis strain KCTC 52945T.</title>
        <authorList>
            <person name="Li X."/>
            <person name="Salam N."/>
            <person name="Li J.-L."/>
            <person name="Chen Y.-M."/>
            <person name="Yang Z.-W."/>
            <person name="Zhang L.-Y."/>
            <person name="Han M.-X."/>
            <person name="Xiao M."/>
            <person name="Li W.-J."/>
        </authorList>
    </citation>
    <scope>NUCLEOTIDE SEQUENCE [LARGE SCALE GENOMIC DNA]</scope>
    <source>
        <strain evidence="2">KCTC 52945</strain>
    </source>
</reference>
<dbReference type="AlphaFoldDB" id="A0A2W2AQY0"/>
<protein>
    <submittedName>
        <fullName evidence="1">DUF4202 domain-containing protein</fullName>
    </submittedName>
</protein>
<dbReference type="PANTHER" id="PTHR41729:SF1">
    <property type="entry name" value="GLUTAMYL-TRNA SYNTHETASE"/>
    <property type="match status" value="1"/>
</dbReference>
<dbReference type="RefSeq" id="WP_111199427.1">
    <property type="nucleotide sequence ID" value="NZ_QKVK01000007.1"/>
</dbReference>
<gene>
    <name evidence="1" type="ORF">DK847_15490</name>
</gene>
<proteinExistence type="predicted"/>
<evidence type="ECO:0000313" key="2">
    <source>
        <dbReference type="Proteomes" id="UP000248795"/>
    </source>
</evidence>
<name>A0A2W2AQY0_9HYPH</name>
<keyword evidence="2" id="KW-1185">Reference proteome</keyword>
<accession>A0A2W2AQY0</accession>